<organism evidence="3 4">
    <name type="scientific">Peptostreptococcus stomatis DSM 17678</name>
    <dbReference type="NCBI Taxonomy" id="596315"/>
    <lineage>
        <taxon>Bacteria</taxon>
        <taxon>Bacillati</taxon>
        <taxon>Bacillota</taxon>
        <taxon>Clostridia</taxon>
        <taxon>Peptostreptococcales</taxon>
        <taxon>Peptostreptococcaceae</taxon>
        <taxon>Peptostreptococcus</taxon>
    </lineage>
</organism>
<dbReference type="InterPro" id="IPR048574">
    <property type="entry name" value="RUBY_RBDX"/>
</dbReference>
<dbReference type="RefSeq" id="WP_007788087.1">
    <property type="nucleotide sequence ID" value="NZ_ADGQ01000004.1"/>
</dbReference>
<reference evidence="3 4" key="1">
    <citation type="submission" date="2010-08" db="EMBL/GenBank/DDBJ databases">
        <authorList>
            <person name="Harkins D.M."/>
            <person name="Madupu R."/>
            <person name="Durkin A.S."/>
            <person name="Torralba M."/>
            <person name="Methe B."/>
            <person name="Sutton G.G."/>
            <person name="Nelson K.E."/>
        </authorList>
    </citation>
    <scope>NUCLEOTIDE SEQUENCE [LARGE SCALE GENOMIC DNA]</scope>
    <source>
        <strain evidence="3 4">DSM 17678</strain>
    </source>
</reference>
<dbReference type="EMBL" id="ADGQ01000004">
    <property type="protein sequence ID" value="EFM65355.1"/>
    <property type="molecule type" value="Genomic_DNA"/>
</dbReference>
<dbReference type="Pfam" id="PF21349">
    <property type="entry name" value="RUBY_RBDX"/>
    <property type="match status" value="1"/>
</dbReference>
<dbReference type="CDD" id="cd00729">
    <property type="entry name" value="rubredoxin_SM"/>
    <property type="match status" value="1"/>
</dbReference>
<evidence type="ECO:0000259" key="2">
    <source>
        <dbReference type="PROSITE" id="PS50903"/>
    </source>
</evidence>
<dbReference type="GO" id="GO:0005506">
    <property type="term" value="F:iron ion binding"/>
    <property type="evidence" value="ECO:0007669"/>
    <property type="project" value="InterPro"/>
</dbReference>
<proteinExistence type="predicted"/>
<dbReference type="PROSITE" id="PS50903">
    <property type="entry name" value="RUBREDOXIN_LIKE"/>
    <property type="match status" value="1"/>
</dbReference>
<dbReference type="STRING" id="596315.HMPREF0634_0445"/>
<evidence type="ECO:0000256" key="1">
    <source>
        <dbReference type="ARBA" id="ARBA00001965"/>
    </source>
</evidence>
<dbReference type="OrthoDB" id="9805587at2"/>
<feature type="domain" description="Rubredoxin-like" evidence="2">
    <location>
        <begin position="1"/>
        <end position="35"/>
    </location>
</feature>
<evidence type="ECO:0000313" key="4">
    <source>
        <dbReference type="Proteomes" id="UP000003244"/>
    </source>
</evidence>
<dbReference type="GeneID" id="84799938"/>
<dbReference type="Proteomes" id="UP000003244">
    <property type="component" value="Unassembled WGS sequence"/>
</dbReference>
<dbReference type="InterPro" id="IPR024934">
    <property type="entry name" value="Rubredoxin-like_dom"/>
</dbReference>
<keyword evidence="4" id="KW-1185">Reference proteome</keyword>
<accession>E0E193</accession>
<name>E0E193_9FIRM</name>
<protein>
    <submittedName>
        <fullName evidence="3">Rubredoxin</fullName>
    </submittedName>
</protein>
<dbReference type="SUPFAM" id="SSF57802">
    <property type="entry name" value="Rubredoxin-like"/>
    <property type="match status" value="1"/>
</dbReference>
<dbReference type="AlphaFoldDB" id="E0E193"/>
<comment type="caution">
    <text evidence="3">The sequence shown here is derived from an EMBL/GenBank/DDBJ whole genome shotgun (WGS) entry which is preliminary data.</text>
</comment>
<comment type="cofactor">
    <cofactor evidence="1">
        <name>Fe(3+)</name>
        <dbReference type="ChEBI" id="CHEBI:29034"/>
    </cofactor>
</comment>
<sequence length="168" mass="19002">MKRFKCKECGYIHIGDEAPDVCPVCGYDKSIFVKMDQVEEGENIAYAMIEELDVTSIKILRQLIDDTSEMAAVASAMAKRALMENNLDLEKYFNALALELLDQASIYMIYSGEFLEVTSSANRPELEKKLQNEMIKIDKFIEAISDMDLEEVVDVLEANKKKIGALMI</sequence>
<evidence type="ECO:0000313" key="3">
    <source>
        <dbReference type="EMBL" id="EFM65355.1"/>
    </source>
</evidence>
<dbReference type="eggNOG" id="COG1592">
    <property type="taxonomic scope" value="Bacteria"/>
</dbReference>
<gene>
    <name evidence="3" type="ORF">HMPREF0634_0445</name>
</gene>
<dbReference type="Gene3D" id="2.20.28.10">
    <property type="match status" value="1"/>
</dbReference>